<feature type="compositionally biased region" description="Basic and acidic residues" evidence="1">
    <location>
        <begin position="39"/>
        <end position="48"/>
    </location>
</feature>
<protein>
    <submittedName>
        <fullName evidence="2">Uncharacterized protein</fullName>
    </submittedName>
</protein>
<feature type="region of interest" description="Disordered" evidence="1">
    <location>
        <begin position="1"/>
        <end position="48"/>
    </location>
</feature>
<comment type="caution">
    <text evidence="2">The sequence shown here is derived from an EMBL/GenBank/DDBJ whole genome shotgun (WGS) entry which is preliminary data.</text>
</comment>
<dbReference type="Proteomes" id="UP001163046">
    <property type="component" value="Unassembled WGS sequence"/>
</dbReference>
<dbReference type="OrthoDB" id="5969973at2759"/>
<sequence>MTNVWYHGSGSFHATKGPIRRYSNATRNRSSTHTAGRRSRQENFEREREGGRLEISQRVHGLSKKEKRERFQIRQQRNEMLDDLKKVRRGYTGHYDDSKSPIQNIQSALRQQCLTPLRSSRLDVPNVYPIRKAKSMESMPVVKPVSVASGVGEVQQRRPKSVNLAKKPSPKASRVNPSKNN</sequence>
<evidence type="ECO:0000256" key="1">
    <source>
        <dbReference type="SAM" id="MobiDB-lite"/>
    </source>
</evidence>
<organism evidence="2 3">
    <name type="scientific">Desmophyllum pertusum</name>
    <dbReference type="NCBI Taxonomy" id="174260"/>
    <lineage>
        <taxon>Eukaryota</taxon>
        <taxon>Metazoa</taxon>
        <taxon>Cnidaria</taxon>
        <taxon>Anthozoa</taxon>
        <taxon>Hexacorallia</taxon>
        <taxon>Scleractinia</taxon>
        <taxon>Caryophylliina</taxon>
        <taxon>Caryophylliidae</taxon>
        <taxon>Desmophyllum</taxon>
    </lineage>
</organism>
<evidence type="ECO:0000313" key="3">
    <source>
        <dbReference type="Proteomes" id="UP001163046"/>
    </source>
</evidence>
<reference evidence="2" key="1">
    <citation type="submission" date="2023-01" db="EMBL/GenBank/DDBJ databases">
        <title>Genome assembly of the deep-sea coral Lophelia pertusa.</title>
        <authorList>
            <person name="Herrera S."/>
            <person name="Cordes E."/>
        </authorList>
    </citation>
    <scope>NUCLEOTIDE SEQUENCE</scope>
    <source>
        <strain evidence="2">USNM1676648</strain>
        <tissue evidence="2">Polyp</tissue>
    </source>
</reference>
<dbReference type="EMBL" id="MU827786">
    <property type="protein sequence ID" value="KAJ7333624.1"/>
    <property type="molecule type" value="Genomic_DNA"/>
</dbReference>
<feature type="compositionally biased region" description="Polar residues" evidence="1">
    <location>
        <begin position="23"/>
        <end position="34"/>
    </location>
</feature>
<name>A0A9X0CF02_9CNID</name>
<accession>A0A9X0CF02</accession>
<keyword evidence="3" id="KW-1185">Reference proteome</keyword>
<gene>
    <name evidence="2" type="ORF">OS493_017167</name>
</gene>
<dbReference type="AlphaFoldDB" id="A0A9X0CF02"/>
<evidence type="ECO:0000313" key="2">
    <source>
        <dbReference type="EMBL" id="KAJ7333624.1"/>
    </source>
</evidence>
<proteinExistence type="predicted"/>
<feature type="region of interest" description="Disordered" evidence="1">
    <location>
        <begin position="152"/>
        <end position="181"/>
    </location>
</feature>